<protein>
    <submittedName>
        <fullName evidence="1">Uncharacterized protein</fullName>
    </submittedName>
</protein>
<dbReference type="Proteomes" id="UP001168990">
    <property type="component" value="Unassembled WGS sequence"/>
</dbReference>
<name>A0AA39KXA7_9HYME</name>
<dbReference type="EMBL" id="JAQQBS010000001">
    <property type="protein sequence ID" value="KAK0177175.1"/>
    <property type="molecule type" value="Genomic_DNA"/>
</dbReference>
<reference evidence="1" key="2">
    <citation type="submission" date="2023-03" db="EMBL/GenBank/DDBJ databases">
        <authorList>
            <person name="Inwood S.N."/>
            <person name="Skelly J.G."/>
            <person name="Guhlin J."/>
            <person name="Harrop T.W.R."/>
            <person name="Goldson S.G."/>
            <person name="Dearden P.K."/>
        </authorList>
    </citation>
    <scope>NUCLEOTIDE SEQUENCE</scope>
    <source>
        <strain evidence="1">Irish</strain>
        <tissue evidence="1">Whole body</tissue>
    </source>
</reference>
<gene>
    <name evidence="1" type="ORF">PV328_001253</name>
</gene>
<keyword evidence="2" id="KW-1185">Reference proteome</keyword>
<dbReference type="AlphaFoldDB" id="A0AA39KXA7"/>
<evidence type="ECO:0000313" key="2">
    <source>
        <dbReference type="Proteomes" id="UP001168990"/>
    </source>
</evidence>
<evidence type="ECO:0000313" key="1">
    <source>
        <dbReference type="EMBL" id="KAK0177175.1"/>
    </source>
</evidence>
<sequence length="135" mass="14289">MMSISGTCNVSLFSRGHSLCGENDVGWIGDGSSGQHNPEANQISPVGGTNNSSLILSLRQVLVSKLFGKKDDNPNGQRKIKTRNLVGYGLWGVTKIRNQQTTTAEDAATSAAEPSQALANEEHMISSTTSVTIAK</sequence>
<comment type="caution">
    <text evidence="1">The sequence shown here is derived from an EMBL/GenBank/DDBJ whole genome shotgun (WGS) entry which is preliminary data.</text>
</comment>
<reference evidence="1" key="1">
    <citation type="journal article" date="2023" name="bioRxiv">
        <title>Scaffold-level genome assemblies of two parasitoid biocontrol wasps reveal the parthenogenesis mechanism and an associated novel virus.</title>
        <authorList>
            <person name="Inwood S."/>
            <person name="Skelly J."/>
            <person name="Guhlin J."/>
            <person name="Harrop T."/>
            <person name="Goldson S."/>
            <person name="Dearden P."/>
        </authorList>
    </citation>
    <scope>NUCLEOTIDE SEQUENCE</scope>
    <source>
        <strain evidence="1">Irish</strain>
        <tissue evidence="1">Whole body</tissue>
    </source>
</reference>
<accession>A0AA39KXA7</accession>
<organism evidence="1 2">
    <name type="scientific">Microctonus aethiopoides</name>
    <dbReference type="NCBI Taxonomy" id="144406"/>
    <lineage>
        <taxon>Eukaryota</taxon>
        <taxon>Metazoa</taxon>
        <taxon>Ecdysozoa</taxon>
        <taxon>Arthropoda</taxon>
        <taxon>Hexapoda</taxon>
        <taxon>Insecta</taxon>
        <taxon>Pterygota</taxon>
        <taxon>Neoptera</taxon>
        <taxon>Endopterygota</taxon>
        <taxon>Hymenoptera</taxon>
        <taxon>Apocrita</taxon>
        <taxon>Ichneumonoidea</taxon>
        <taxon>Braconidae</taxon>
        <taxon>Euphorinae</taxon>
        <taxon>Microctonus</taxon>
    </lineage>
</organism>
<proteinExistence type="predicted"/>